<dbReference type="OrthoDB" id="6823186at2"/>
<protein>
    <recommendedName>
        <fullName evidence="3">Glycosyltransferase family 1 protein</fullName>
    </recommendedName>
</protein>
<evidence type="ECO:0008006" key="3">
    <source>
        <dbReference type="Google" id="ProtNLM"/>
    </source>
</evidence>
<name>A0A4Z0LXL2_9GAMM</name>
<evidence type="ECO:0000313" key="2">
    <source>
        <dbReference type="Proteomes" id="UP000298050"/>
    </source>
</evidence>
<proteinExistence type="predicted"/>
<keyword evidence="2" id="KW-1185">Reference proteome</keyword>
<dbReference type="RefSeq" id="WP_135445932.1">
    <property type="nucleotide sequence ID" value="NZ_SRLE01000012.1"/>
</dbReference>
<organism evidence="1 2">
    <name type="scientific">Mangrovimicrobium sediminis</name>
    <dbReference type="NCBI Taxonomy" id="2562682"/>
    <lineage>
        <taxon>Bacteria</taxon>
        <taxon>Pseudomonadati</taxon>
        <taxon>Pseudomonadota</taxon>
        <taxon>Gammaproteobacteria</taxon>
        <taxon>Cellvibrionales</taxon>
        <taxon>Halieaceae</taxon>
        <taxon>Mangrovimicrobium</taxon>
    </lineage>
</organism>
<dbReference type="SUPFAM" id="SSF53756">
    <property type="entry name" value="UDP-Glycosyltransferase/glycogen phosphorylase"/>
    <property type="match status" value="1"/>
</dbReference>
<dbReference type="Proteomes" id="UP000298050">
    <property type="component" value="Unassembled WGS sequence"/>
</dbReference>
<gene>
    <name evidence="1" type="ORF">E4634_17410</name>
</gene>
<comment type="caution">
    <text evidence="1">The sequence shown here is derived from an EMBL/GenBank/DDBJ whole genome shotgun (WGS) entry which is preliminary data.</text>
</comment>
<accession>A0A4Z0LXL2</accession>
<dbReference type="Gene3D" id="3.40.50.2000">
    <property type="entry name" value="Glycogen Phosphorylase B"/>
    <property type="match status" value="1"/>
</dbReference>
<reference evidence="1 2" key="1">
    <citation type="submission" date="2019-04" db="EMBL/GenBank/DDBJ databases">
        <title>Taxonomy of novel Haliea sp. from mangrove soil of West Coast of India.</title>
        <authorList>
            <person name="Verma A."/>
            <person name="Kumar P."/>
            <person name="Krishnamurthi S."/>
        </authorList>
    </citation>
    <scope>NUCLEOTIDE SEQUENCE [LARGE SCALE GENOMIC DNA]</scope>
    <source>
        <strain evidence="1 2">SAOS-164</strain>
    </source>
</reference>
<evidence type="ECO:0000313" key="1">
    <source>
        <dbReference type="EMBL" id="TGD71888.1"/>
    </source>
</evidence>
<dbReference type="EMBL" id="SRLE01000012">
    <property type="protein sequence ID" value="TGD71888.1"/>
    <property type="molecule type" value="Genomic_DNA"/>
</dbReference>
<sequence>MVISQASQSTPGNCYLSPHLKPGNGYIDQHIKVMENLGFRIKPLASLGQDFLKRSIPPGSIIDVHWMEEWPISKSRNSISVTGLFKFCVMLLLFRLSGVPLVWQRHNYIGHDATGIGQKISRWAISSLEKIATYKLAHFESRSLVPNYQYSPHPIYTDKLVSDRWTEGSPRFVCFGAVKRYKRIPELLSIWPKETPLQIVGRCRDETLEEEINSIINLRHLDVQCDFRFVSDQEIPDLMSASDVLVLTHGEGSAVVSGAYYMAKSYGCIILAQSSEFIDSMAKTTRGVYAFNSPENLRENIERVNAFRNQNSREDIFQESCEQYSIDACALRYKDIFSMST</sequence>
<dbReference type="AlphaFoldDB" id="A0A4Z0LXL2"/>